<feature type="domain" description="HTH luxR-type" evidence="4">
    <location>
        <begin position="149"/>
        <end position="214"/>
    </location>
</feature>
<evidence type="ECO:0000313" key="6">
    <source>
        <dbReference type="EMBL" id="GAA1791561.1"/>
    </source>
</evidence>
<name>A0ABP4XQK1_9MICO</name>
<dbReference type="InterPro" id="IPR058245">
    <property type="entry name" value="NreC/VraR/RcsB-like_REC"/>
</dbReference>
<keyword evidence="2" id="KW-0238">DNA-binding</keyword>
<sequence length="216" mass="23168">MSPIRVVLVDDHPMFREGVRFTLQRADDIEVVAEAADGAAAIAAVVDTAPDVVLMDLAMPGIGGLEAITRILHDHPSVAVLVLTMSEHDTALFAALRAGARGYLVKGAPGQEIVSAIRSVAAGHVLIGAPVAARTLEVLTDPGPRGSADPEHDYGLTQREHEVLALLARGMTNQQIADRLVISPITARNHVSNILTKLQVRSRRDVIRRFGRHEEP</sequence>
<dbReference type="SMART" id="SM00421">
    <property type="entry name" value="HTH_LUXR"/>
    <property type="match status" value="1"/>
</dbReference>
<dbReference type="PROSITE" id="PS50043">
    <property type="entry name" value="HTH_LUXR_2"/>
    <property type="match status" value="1"/>
</dbReference>
<evidence type="ECO:0000313" key="7">
    <source>
        <dbReference type="Proteomes" id="UP001499938"/>
    </source>
</evidence>
<dbReference type="InterPro" id="IPR001789">
    <property type="entry name" value="Sig_transdc_resp-reg_receiver"/>
</dbReference>
<gene>
    <name evidence="6" type="ORF">GCM10009811_15430</name>
</gene>
<dbReference type="PANTHER" id="PTHR43214:SF43">
    <property type="entry name" value="TWO-COMPONENT RESPONSE REGULATOR"/>
    <property type="match status" value="1"/>
</dbReference>
<feature type="modified residue" description="4-aspartylphosphate" evidence="3">
    <location>
        <position position="56"/>
    </location>
</feature>
<keyword evidence="7" id="KW-1185">Reference proteome</keyword>
<protein>
    <submittedName>
        <fullName evidence="6">Response regulator transcription factor</fullName>
    </submittedName>
</protein>
<dbReference type="PANTHER" id="PTHR43214">
    <property type="entry name" value="TWO-COMPONENT RESPONSE REGULATOR"/>
    <property type="match status" value="1"/>
</dbReference>
<keyword evidence="1 3" id="KW-0597">Phosphoprotein</keyword>
<evidence type="ECO:0000256" key="2">
    <source>
        <dbReference type="ARBA" id="ARBA00023125"/>
    </source>
</evidence>
<dbReference type="SUPFAM" id="SSF46894">
    <property type="entry name" value="C-terminal effector domain of the bipartite response regulators"/>
    <property type="match status" value="1"/>
</dbReference>
<dbReference type="Pfam" id="PF00196">
    <property type="entry name" value="GerE"/>
    <property type="match status" value="1"/>
</dbReference>
<dbReference type="InterPro" id="IPR039420">
    <property type="entry name" value="WalR-like"/>
</dbReference>
<dbReference type="SUPFAM" id="SSF52172">
    <property type="entry name" value="CheY-like"/>
    <property type="match status" value="1"/>
</dbReference>
<evidence type="ECO:0000256" key="3">
    <source>
        <dbReference type="PROSITE-ProRule" id="PRU00169"/>
    </source>
</evidence>
<dbReference type="Pfam" id="PF00072">
    <property type="entry name" value="Response_reg"/>
    <property type="match status" value="1"/>
</dbReference>
<evidence type="ECO:0000259" key="4">
    <source>
        <dbReference type="PROSITE" id="PS50043"/>
    </source>
</evidence>
<dbReference type="CDD" id="cd06170">
    <property type="entry name" value="LuxR_C_like"/>
    <property type="match status" value="1"/>
</dbReference>
<evidence type="ECO:0000259" key="5">
    <source>
        <dbReference type="PROSITE" id="PS50110"/>
    </source>
</evidence>
<accession>A0ABP4XQK1</accession>
<dbReference type="CDD" id="cd17535">
    <property type="entry name" value="REC_NarL-like"/>
    <property type="match status" value="1"/>
</dbReference>
<reference evidence="7" key="1">
    <citation type="journal article" date="2019" name="Int. J. Syst. Evol. Microbiol.">
        <title>The Global Catalogue of Microorganisms (GCM) 10K type strain sequencing project: providing services to taxonomists for standard genome sequencing and annotation.</title>
        <authorList>
            <consortium name="The Broad Institute Genomics Platform"/>
            <consortium name="The Broad Institute Genome Sequencing Center for Infectious Disease"/>
            <person name="Wu L."/>
            <person name="Ma J."/>
        </authorList>
    </citation>
    <scope>NUCLEOTIDE SEQUENCE [LARGE SCALE GENOMIC DNA]</scope>
    <source>
        <strain evidence="7">JCM 15592</strain>
    </source>
</reference>
<evidence type="ECO:0000256" key="1">
    <source>
        <dbReference type="ARBA" id="ARBA00022553"/>
    </source>
</evidence>
<dbReference type="PROSITE" id="PS50110">
    <property type="entry name" value="RESPONSE_REGULATORY"/>
    <property type="match status" value="1"/>
</dbReference>
<dbReference type="Gene3D" id="3.40.50.2300">
    <property type="match status" value="1"/>
</dbReference>
<dbReference type="InterPro" id="IPR011006">
    <property type="entry name" value="CheY-like_superfamily"/>
</dbReference>
<dbReference type="EMBL" id="BAAAPO010000025">
    <property type="protein sequence ID" value="GAA1791561.1"/>
    <property type="molecule type" value="Genomic_DNA"/>
</dbReference>
<dbReference type="InterPro" id="IPR000792">
    <property type="entry name" value="Tscrpt_reg_LuxR_C"/>
</dbReference>
<dbReference type="SMART" id="SM00448">
    <property type="entry name" value="REC"/>
    <property type="match status" value="1"/>
</dbReference>
<proteinExistence type="predicted"/>
<dbReference type="RefSeq" id="WP_344083200.1">
    <property type="nucleotide sequence ID" value="NZ_BAAAPO010000025.1"/>
</dbReference>
<comment type="caution">
    <text evidence="6">The sequence shown here is derived from an EMBL/GenBank/DDBJ whole genome shotgun (WGS) entry which is preliminary data.</text>
</comment>
<organism evidence="6 7">
    <name type="scientific">Nostocoides veronense</name>
    <dbReference type="NCBI Taxonomy" id="330836"/>
    <lineage>
        <taxon>Bacteria</taxon>
        <taxon>Bacillati</taxon>
        <taxon>Actinomycetota</taxon>
        <taxon>Actinomycetes</taxon>
        <taxon>Micrococcales</taxon>
        <taxon>Intrasporangiaceae</taxon>
        <taxon>Nostocoides</taxon>
    </lineage>
</organism>
<dbReference type="InterPro" id="IPR016032">
    <property type="entry name" value="Sig_transdc_resp-reg_C-effctor"/>
</dbReference>
<dbReference type="Proteomes" id="UP001499938">
    <property type="component" value="Unassembled WGS sequence"/>
</dbReference>
<feature type="domain" description="Response regulatory" evidence="5">
    <location>
        <begin position="5"/>
        <end position="121"/>
    </location>
</feature>
<dbReference type="PRINTS" id="PR00038">
    <property type="entry name" value="HTHLUXR"/>
</dbReference>